<gene>
    <name evidence="9" type="primary">secE</name>
    <name evidence="10" type="ORF">A3I18_00575</name>
</gene>
<feature type="transmembrane region" description="Helical" evidence="9">
    <location>
        <begin position="25"/>
        <end position="50"/>
    </location>
</feature>
<dbReference type="EMBL" id="MFAD01000010">
    <property type="protein sequence ID" value="OGD70627.1"/>
    <property type="molecule type" value="Genomic_DNA"/>
</dbReference>
<keyword evidence="4 9" id="KW-0812">Transmembrane</keyword>
<comment type="function">
    <text evidence="9">Essential subunit of the Sec protein translocation channel SecYEG. Clamps together the 2 halves of SecY. May contact the channel plug during translocation.</text>
</comment>
<accession>A0A1F5ET98</accession>
<keyword evidence="8 9" id="KW-0472">Membrane</keyword>
<organism evidence="10 11">
    <name type="scientific">Candidatus Campbellbacteria bacterium RIFCSPLOWO2_02_FULL_35_11</name>
    <dbReference type="NCBI Taxonomy" id="1797581"/>
    <lineage>
        <taxon>Bacteria</taxon>
        <taxon>Candidatus Campbelliibacteriota</taxon>
    </lineage>
</organism>
<reference evidence="10 11" key="1">
    <citation type="journal article" date="2016" name="Nat. Commun.">
        <title>Thousands of microbial genomes shed light on interconnected biogeochemical processes in an aquifer system.</title>
        <authorList>
            <person name="Anantharaman K."/>
            <person name="Brown C.T."/>
            <person name="Hug L.A."/>
            <person name="Sharon I."/>
            <person name="Castelle C.J."/>
            <person name="Probst A.J."/>
            <person name="Thomas B.C."/>
            <person name="Singh A."/>
            <person name="Wilkins M.J."/>
            <person name="Karaoz U."/>
            <person name="Brodie E.L."/>
            <person name="Williams K.H."/>
            <person name="Hubbard S.S."/>
            <person name="Banfield J.F."/>
        </authorList>
    </citation>
    <scope>NUCLEOTIDE SEQUENCE [LARGE SCALE GENOMIC DNA]</scope>
</reference>
<dbReference type="GO" id="GO:0005886">
    <property type="term" value="C:plasma membrane"/>
    <property type="evidence" value="ECO:0007669"/>
    <property type="project" value="UniProtKB-SubCell"/>
</dbReference>
<evidence type="ECO:0000256" key="8">
    <source>
        <dbReference type="ARBA" id="ARBA00023136"/>
    </source>
</evidence>
<keyword evidence="2 9" id="KW-0813">Transport</keyword>
<dbReference type="AlphaFoldDB" id="A0A1F5ET98"/>
<comment type="subcellular location">
    <subcellularLocation>
        <location evidence="9">Cell membrane</location>
        <topology evidence="9">Single-pass membrane protein</topology>
    </subcellularLocation>
    <subcellularLocation>
        <location evidence="1">Membrane</location>
    </subcellularLocation>
</comment>
<evidence type="ECO:0000313" key="10">
    <source>
        <dbReference type="EMBL" id="OGD70627.1"/>
    </source>
</evidence>
<evidence type="ECO:0000256" key="9">
    <source>
        <dbReference type="HAMAP-Rule" id="MF_00422"/>
    </source>
</evidence>
<dbReference type="InterPro" id="IPR005807">
    <property type="entry name" value="SecE_bac"/>
</dbReference>
<keyword evidence="7 9" id="KW-0811">Translocation</keyword>
<dbReference type="GO" id="GO:0043952">
    <property type="term" value="P:protein transport by the Sec complex"/>
    <property type="evidence" value="ECO:0007669"/>
    <property type="project" value="UniProtKB-UniRule"/>
</dbReference>
<dbReference type="GO" id="GO:0006605">
    <property type="term" value="P:protein targeting"/>
    <property type="evidence" value="ECO:0007669"/>
    <property type="project" value="UniProtKB-UniRule"/>
</dbReference>
<dbReference type="NCBIfam" id="TIGR00964">
    <property type="entry name" value="secE_bact"/>
    <property type="match status" value="1"/>
</dbReference>
<evidence type="ECO:0000256" key="1">
    <source>
        <dbReference type="ARBA" id="ARBA00004370"/>
    </source>
</evidence>
<name>A0A1F5ET98_9BACT</name>
<comment type="similarity">
    <text evidence="9">Belongs to the SecE/SEC61-gamma family.</text>
</comment>
<evidence type="ECO:0000256" key="3">
    <source>
        <dbReference type="ARBA" id="ARBA00022475"/>
    </source>
</evidence>
<dbReference type="PANTHER" id="PTHR33910">
    <property type="entry name" value="PROTEIN TRANSLOCASE SUBUNIT SECE"/>
    <property type="match status" value="1"/>
</dbReference>
<dbReference type="PANTHER" id="PTHR33910:SF1">
    <property type="entry name" value="PROTEIN TRANSLOCASE SUBUNIT SECE"/>
    <property type="match status" value="1"/>
</dbReference>
<sequence length="59" mass="6951">MKLIDYIKDTKGEMKHVSWPTKSQAFWYTIIVIAISLFIAFFLGFFDYIFAKGLELLIK</sequence>
<keyword evidence="3 9" id="KW-1003">Cell membrane</keyword>
<dbReference type="GO" id="GO:0009306">
    <property type="term" value="P:protein secretion"/>
    <property type="evidence" value="ECO:0007669"/>
    <property type="project" value="UniProtKB-UniRule"/>
</dbReference>
<comment type="caution">
    <text evidence="10">The sequence shown here is derived from an EMBL/GenBank/DDBJ whole genome shotgun (WGS) entry which is preliminary data.</text>
</comment>
<dbReference type="InterPro" id="IPR038379">
    <property type="entry name" value="SecE_sf"/>
</dbReference>
<dbReference type="Gene3D" id="1.20.5.1030">
    <property type="entry name" value="Preprotein translocase secy subunit"/>
    <property type="match status" value="1"/>
</dbReference>
<dbReference type="GO" id="GO:0008320">
    <property type="term" value="F:protein transmembrane transporter activity"/>
    <property type="evidence" value="ECO:0007669"/>
    <property type="project" value="UniProtKB-UniRule"/>
</dbReference>
<dbReference type="InterPro" id="IPR001901">
    <property type="entry name" value="Translocase_SecE/Sec61-g"/>
</dbReference>
<proteinExistence type="inferred from homology"/>
<dbReference type="HAMAP" id="MF_00422">
    <property type="entry name" value="SecE"/>
    <property type="match status" value="1"/>
</dbReference>
<evidence type="ECO:0000256" key="5">
    <source>
        <dbReference type="ARBA" id="ARBA00022927"/>
    </source>
</evidence>
<evidence type="ECO:0000313" key="11">
    <source>
        <dbReference type="Proteomes" id="UP000186545"/>
    </source>
</evidence>
<protein>
    <recommendedName>
        <fullName evidence="9">Protein translocase subunit SecE</fullName>
    </recommendedName>
</protein>
<dbReference type="Proteomes" id="UP000186545">
    <property type="component" value="Unassembled WGS sequence"/>
</dbReference>
<evidence type="ECO:0000256" key="7">
    <source>
        <dbReference type="ARBA" id="ARBA00023010"/>
    </source>
</evidence>
<dbReference type="GO" id="GO:0065002">
    <property type="term" value="P:intracellular protein transmembrane transport"/>
    <property type="evidence" value="ECO:0007669"/>
    <property type="project" value="UniProtKB-UniRule"/>
</dbReference>
<dbReference type="Pfam" id="PF00584">
    <property type="entry name" value="SecE"/>
    <property type="match status" value="1"/>
</dbReference>
<keyword evidence="5 9" id="KW-0653">Protein transport</keyword>
<keyword evidence="6 9" id="KW-1133">Transmembrane helix</keyword>
<evidence type="ECO:0000256" key="2">
    <source>
        <dbReference type="ARBA" id="ARBA00022448"/>
    </source>
</evidence>
<evidence type="ECO:0000256" key="6">
    <source>
        <dbReference type="ARBA" id="ARBA00022989"/>
    </source>
</evidence>
<evidence type="ECO:0000256" key="4">
    <source>
        <dbReference type="ARBA" id="ARBA00022692"/>
    </source>
</evidence>
<comment type="subunit">
    <text evidence="9">Component of the Sec protein translocase complex. Heterotrimer consisting of SecY, SecE and SecG subunits. The heterotrimers can form oligomers, although 1 heterotrimer is thought to be able to translocate proteins. Interacts with the ribosome. Interacts with SecDF, and other proteins may be involved. Interacts with SecA.</text>
</comment>